<reference evidence="1 2" key="1">
    <citation type="submission" date="2018-08" db="EMBL/GenBank/DDBJ databases">
        <title>Recombination of ecologically and evolutionarily significant loci maintains genetic cohesion in the Pseudomonas syringae species complex.</title>
        <authorList>
            <person name="Dillon M."/>
            <person name="Thakur S."/>
            <person name="Almeida R.N.D."/>
            <person name="Weir B.S."/>
            <person name="Guttman D.S."/>
        </authorList>
    </citation>
    <scope>NUCLEOTIDE SEQUENCE [LARGE SCALE GENOMIC DNA]</scope>
    <source>
        <strain evidence="1 2">ICMP 9829</strain>
    </source>
</reference>
<accession>A0A3M5QSX2</accession>
<comment type="caution">
    <text evidence="1">The sequence shown here is derived from an EMBL/GenBank/DDBJ whole genome shotgun (WGS) entry which is preliminary data.</text>
</comment>
<dbReference type="PANTHER" id="PTHR24095">
    <property type="entry name" value="ACETYL-COENZYME A SYNTHETASE"/>
    <property type="match status" value="1"/>
</dbReference>
<dbReference type="GO" id="GO:0006085">
    <property type="term" value="P:acetyl-CoA biosynthetic process"/>
    <property type="evidence" value="ECO:0007669"/>
    <property type="project" value="TreeGrafter"/>
</dbReference>
<gene>
    <name evidence="1" type="ORF">ALP36_05537</name>
</gene>
<proteinExistence type="predicted"/>
<dbReference type="Gene3D" id="3.40.50.12780">
    <property type="entry name" value="N-terminal domain of ligase-like"/>
    <property type="match status" value="1"/>
</dbReference>
<sequence>TWWQTETGACLMTPLPGAHAMKPGSAAKPFFGVVPALVDNLGNLIEGAAEGNLVILDSWPGQARTLFGDHDRFVDTYFKTFKGMYFTGDGARRDEDGY</sequence>
<evidence type="ECO:0000313" key="2">
    <source>
        <dbReference type="Proteomes" id="UP000274212"/>
    </source>
</evidence>
<evidence type="ECO:0000313" key="1">
    <source>
        <dbReference type="EMBL" id="RMT99333.1"/>
    </source>
</evidence>
<dbReference type="SUPFAM" id="SSF56801">
    <property type="entry name" value="Acetyl-CoA synthetase-like"/>
    <property type="match status" value="1"/>
</dbReference>
<organism evidence="1 2">
    <name type="scientific">Pseudomonas syringae pv. coriandricola</name>
    <dbReference type="NCBI Taxonomy" id="264453"/>
    <lineage>
        <taxon>Bacteria</taxon>
        <taxon>Pseudomonadati</taxon>
        <taxon>Pseudomonadota</taxon>
        <taxon>Gammaproteobacteria</taxon>
        <taxon>Pseudomonadales</taxon>
        <taxon>Pseudomonadaceae</taxon>
        <taxon>Pseudomonas</taxon>
    </lineage>
</organism>
<dbReference type="AlphaFoldDB" id="A0A3M5QSX2"/>
<feature type="non-terminal residue" evidence="1">
    <location>
        <position position="1"/>
    </location>
</feature>
<dbReference type="GO" id="GO:0005829">
    <property type="term" value="C:cytosol"/>
    <property type="evidence" value="ECO:0007669"/>
    <property type="project" value="TreeGrafter"/>
</dbReference>
<dbReference type="EMBL" id="RBTT01000511">
    <property type="protein sequence ID" value="RMT99333.1"/>
    <property type="molecule type" value="Genomic_DNA"/>
</dbReference>
<name>A0A3M5QSX2_9PSED</name>
<dbReference type="PANTHER" id="PTHR24095:SF243">
    <property type="entry name" value="ACETYL-COENZYME A SYNTHETASE"/>
    <property type="match status" value="1"/>
</dbReference>
<feature type="non-terminal residue" evidence="1">
    <location>
        <position position="98"/>
    </location>
</feature>
<dbReference type="GO" id="GO:0003987">
    <property type="term" value="F:acetate-CoA ligase activity"/>
    <property type="evidence" value="ECO:0007669"/>
    <property type="project" value="TreeGrafter"/>
</dbReference>
<protein>
    <submittedName>
        <fullName evidence="1">Acetyl-coenzyme A synthetase</fullName>
    </submittedName>
</protein>
<dbReference type="InterPro" id="IPR042099">
    <property type="entry name" value="ANL_N_sf"/>
</dbReference>
<dbReference type="Proteomes" id="UP000274212">
    <property type="component" value="Unassembled WGS sequence"/>
</dbReference>